<comment type="caution">
    <text evidence="1">The sequence shown here is derived from an EMBL/GenBank/DDBJ whole genome shotgun (WGS) entry which is preliminary data.</text>
</comment>
<evidence type="ECO:0000313" key="1">
    <source>
        <dbReference type="EMBL" id="KUJ80898.1"/>
    </source>
</evidence>
<accession>A0A0X3TYV7</accession>
<reference evidence="1 2" key="1">
    <citation type="submission" date="2015-12" db="EMBL/GenBank/DDBJ databases">
        <authorList>
            <person name="Shamseldin A."/>
            <person name="Moawad H."/>
            <person name="Abd El-Rahim W.M."/>
            <person name="Sadowsky M.J."/>
        </authorList>
    </citation>
    <scope>NUCLEOTIDE SEQUENCE [LARGE SCALE GENOMIC DNA]</scope>
    <source>
        <strain evidence="1 2">ZGT118</strain>
    </source>
</reference>
<sequence length="187" mass="20485">MHMEVVVIVPPPTCRARIGPDVGTATAMFAEPDLLRRILVSGTIAPREILLMLDAAILSEVLHLPASDLSPDLLDLSAPVHLRRRGVEAKLLAGTPIPEPDPVLLRTLSGAHRWITALRNGTPLAAIAHKAGHHDAFIRTRAPLAFLSPKLQRAICDGTLPPELTLHRILQRPIPLNWQDQERLYGI</sequence>
<proteinExistence type="predicted"/>
<name>A0A0X3TYV7_9RHOB</name>
<keyword evidence="2" id="KW-1185">Reference proteome</keyword>
<organism evidence="1 2">
    <name type="scientific">Ruegeria marisrubri</name>
    <dbReference type="NCBI Taxonomy" id="1685379"/>
    <lineage>
        <taxon>Bacteria</taxon>
        <taxon>Pseudomonadati</taxon>
        <taxon>Pseudomonadota</taxon>
        <taxon>Alphaproteobacteria</taxon>
        <taxon>Rhodobacterales</taxon>
        <taxon>Roseobacteraceae</taxon>
        <taxon>Ruegeria</taxon>
    </lineage>
</organism>
<gene>
    <name evidence="1" type="ORF">AVO45_07690</name>
</gene>
<dbReference type="AlphaFoldDB" id="A0A0X3TYV7"/>
<dbReference type="Proteomes" id="UP000053791">
    <property type="component" value="Unassembled WGS sequence"/>
</dbReference>
<protein>
    <submittedName>
        <fullName evidence="1">Uncharacterized protein</fullName>
    </submittedName>
</protein>
<dbReference type="EMBL" id="LQBQ01000012">
    <property type="protein sequence ID" value="KUJ80898.1"/>
    <property type="molecule type" value="Genomic_DNA"/>
</dbReference>
<dbReference type="STRING" id="1685379.AVO45_07690"/>
<evidence type="ECO:0000313" key="2">
    <source>
        <dbReference type="Proteomes" id="UP000053791"/>
    </source>
</evidence>